<dbReference type="PANTHER" id="PTHR37984:SF5">
    <property type="entry name" value="PROTEIN NYNRIN-LIKE"/>
    <property type="match status" value="1"/>
</dbReference>
<dbReference type="GO" id="GO:0006310">
    <property type="term" value="P:DNA recombination"/>
    <property type="evidence" value="ECO:0007669"/>
    <property type="project" value="UniProtKB-KW"/>
</dbReference>
<dbReference type="GO" id="GO:0006508">
    <property type="term" value="P:proteolysis"/>
    <property type="evidence" value="ECO:0007669"/>
    <property type="project" value="UniProtKB-KW"/>
</dbReference>
<keyword evidence="8" id="KW-0378">Hydrolase</keyword>
<keyword evidence="15" id="KW-0233">DNA recombination</keyword>
<dbReference type="Pfam" id="PF17917">
    <property type="entry name" value="RT_RNaseH"/>
    <property type="match status" value="1"/>
</dbReference>
<evidence type="ECO:0000256" key="2">
    <source>
        <dbReference type="ARBA" id="ARBA00022679"/>
    </source>
</evidence>
<evidence type="ECO:0000256" key="8">
    <source>
        <dbReference type="ARBA" id="ARBA00022801"/>
    </source>
</evidence>
<evidence type="ECO:0000256" key="6">
    <source>
        <dbReference type="ARBA" id="ARBA00022750"/>
    </source>
</evidence>
<dbReference type="Pfam" id="PF17921">
    <property type="entry name" value="Integrase_H2C2"/>
    <property type="match status" value="1"/>
</dbReference>
<accession>A0A1W5DDK7</accession>
<dbReference type="GO" id="GO:0005634">
    <property type="term" value="C:nucleus"/>
    <property type="evidence" value="ECO:0007669"/>
    <property type="project" value="UniProtKB-ARBA"/>
</dbReference>
<evidence type="ECO:0000256" key="15">
    <source>
        <dbReference type="ARBA" id="ARBA00023172"/>
    </source>
</evidence>
<evidence type="ECO:0000256" key="9">
    <source>
        <dbReference type="ARBA" id="ARBA00022842"/>
    </source>
</evidence>
<dbReference type="InterPro" id="IPR036397">
    <property type="entry name" value="RNaseH_sf"/>
</dbReference>
<evidence type="ECO:0000256" key="11">
    <source>
        <dbReference type="ARBA" id="ARBA00022908"/>
    </source>
</evidence>
<keyword evidence="7" id="KW-0255">Endonuclease</keyword>
<evidence type="ECO:0000256" key="7">
    <source>
        <dbReference type="ARBA" id="ARBA00022759"/>
    </source>
</evidence>
<organism evidence="17 18">
    <name type="scientific">Lasallia pustulata</name>
    <dbReference type="NCBI Taxonomy" id="136370"/>
    <lineage>
        <taxon>Eukaryota</taxon>
        <taxon>Fungi</taxon>
        <taxon>Dikarya</taxon>
        <taxon>Ascomycota</taxon>
        <taxon>Pezizomycotina</taxon>
        <taxon>Lecanoromycetes</taxon>
        <taxon>OSLEUM clade</taxon>
        <taxon>Umbilicariomycetidae</taxon>
        <taxon>Umbilicariales</taxon>
        <taxon>Umbilicariaceae</taxon>
        <taxon>Lasallia</taxon>
    </lineage>
</organism>
<evidence type="ECO:0000259" key="16">
    <source>
        <dbReference type="PROSITE" id="PS50994"/>
    </source>
</evidence>
<keyword evidence="13" id="KW-0239">DNA-directed DNA polymerase</keyword>
<dbReference type="PROSITE" id="PS50994">
    <property type="entry name" value="INTEGRASE"/>
    <property type="match status" value="1"/>
</dbReference>
<evidence type="ECO:0000256" key="1">
    <source>
        <dbReference type="ARBA" id="ARBA00022670"/>
    </source>
</evidence>
<dbReference type="AlphaFoldDB" id="A0A1W5DDK7"/>
<dbReference type="InterPro" id="IPR056924">
    <property type="entry name" value="SH3_Tf2-1"/>
</dbReference>
<dbReference type="GO" id="GO:0003964">
    <property type="term" value="F:RNA-directed DNA polymerase activity"/>
    <property type="evidence" value="ECO:0007669"/>
    <property type="project" value="UniProtKB-KW"/>
</dbReference>
<keyword evidence="4" id="KW-0540">Nuclease</keyword>
<keyword evidence="5" id="KW-0479">Metal-binding</keyword>
<dbReference type="InterPro" id="IPR001584">
    <property type="entry name" value="Integrase_cat-core"/>
</dbReference>
<dbReference type="InterPro" id="IPR041373">
    <property type="entry name" value="RT_RNaseH"/>
</dbReference>
<evidence type="ECO:0000256" key="12">
    <source>
        <dbReference type="ARBA" id="ARBA00022918"/>
    </source>
</evidence>
<keyword evidence="9" id="KW-0460">Magnesium</keyword>
<keyword evidence="6" id="KW-0064">Aspartyl protease</keyword>
<feature type="domain" description="Integrase catalytic" evidence="16">
    <location>
        <begin position="515"/>
        <end position="680"/>
    </location>
</feature>
<dbReference type="CDD" id="cd01647">
    <property type="entry name" value="RT_LTR"/>
    <property type="match status" value="1"/>
</dbReference>
<dbReference type="Pfam" id="PF00078">
    <property type="entry name" value="RVT_1"/>
    <property type="match status" value="1"/>
</dbReference>
<keyword evidence="18" id="KW-1185">Reference proteome</keyword>
<reference evidence="18" key="1">
    <citation type="submission" date="2017-03" db="EMBL/GenBank/DDBJ databases">
        <authorList>
            <person name="Sharma R."/>
            <person name="Thines M."/>
        </authorList>
    </citation>
    <scope>NUCLEOTIDE SEQUENCE [LARGE SCALE GENOMIC DNA]</scope>
</reference>
<dbReference type="GO" id="GO:0003887">
    <property type="term" value="F:DNA-directed DNA polymerase activity"/>
    <property type="evidence" value="ECO:0007669"/>
    <property type="project" value="UniProtKB-KW"/>
</dbReference>
<dbReference type="GO" id="GO:0003723">
    <property type="term" value="F:RNA binding"/>
    <property type="evidence" value="ECO:0007669"/>
    <property type="project" value="UniProtKB-KW"/>
</dbReference>
<dbReference type="SUPFAM" id="SSF53098">
    <property type="entry name" value="Ribonuclease H-like"/>
    <property type="match status" value="1"/>
</dbReference>
<dbReference type="Proteomes" id="UP000192927">
    <property type="component" value="Unassembled WGS sequence"/>
</dbReference>
<keyword evidence="12" id="KW-0695">RNA-directed DNA polymerase</keyword>
<dbReference type="Pfam" id="PF24626">
    <property type="entry name" value="SH3_Tf2-1"/>
    <property type="match status" value="1"/>
</dbReference>
<dbReference type="InterPro" id="IPR012337">
    <property type="entry name" value="RNaseH-like_sf"/>
</dbReference>
<keyword evidence="2" id="KW-0808">Transferase</keyword>
<protein>
    <submittedName>
        <fullName evidence="17">Transposon tf2-1 polyprotein</fullName>
    </submittedName>
</protein>
<keyword evidence="3" id="KW-0548">Nucleotidyltransferase</keyword>
<dbReference type="GO" id="GO:0015074">
    <property type="term" value="P:DNA integration"/>
    <property type="evidence" value="ECO:0007669"/>
    <property type="project" value="UniProtKB-KW"/>
</dbReference>
<dbReference type="GO" id="GO:0003677">
    <property type="term" value="F:DNA binding"/>
    <property type="evidence" value="ECO:0007669"/>
    <property type="project" value="UniProtKB-KW"/>
</dbReference>
<evidence type="ECO:0000256" key="14">
    <source>
        <dbReference type="ARBA" id="ARBA00023125"/>
    </source>
</evidence>
<dbReference type="GO" id="GO:0004190">
    <property type="term" value="F:aspartic-type endopeptidase activity"/>
    <property type="evidence" value="ECO:0007669"/>
    <property type="project" value="UniProtKB-KW"/>
</dbReference>
<keyword evidence="10" id="KW-0694">RNA-binding</keyword>
<dbReference type="InterPro" id="IPR050951">
    <property type="entry name" value="Retrovirus_Pol_polyprotein"/>
</dbReference>
<keyword evidence="14" id="KW-0238">DNA-binding</keyword>
<dbReference type="GO" id="GO:0004519">
    <property type="term" value="F:endonuclease activity"/>
    <property type="evidence" value="ECO:0007669"/>
    <property type="project" value="UniProtKB-KW"/>
</dbReference>
<keyword evidence="1" id="KW-0645">Protease</keyword>
<dbReference type="PANTHER" id="PTHR37984">
    <property type="entry name" value="PROTEIN CBG26694"/>
    <property type="match status" value="1"/>
</dbReference>
<keyword evidence="11" id="KW-0229">DNA integration</keyword>
<proteinExistence type="predicted"/>
<sequence length="811" mass="92559">MDSVAFFYQWLIARKDRHKLTVTTHRGLEHFKVAVMGFQNSPLYVQRQIDRILRAHRGYARAYIDNIVVFSKTLEDHLIHLNNVFNLLASLDIVLTPTKTFLGFPSTTLLGQKVDSFGMAAALEKIQAISGLAFLITLQDLKHYLGLTGWMRDYVPYYAQIVELLQSWKTEMLKGLAKSGAKQKRAACSTRLVDPTEKERALFDCLQTILSKGGFLHHFDSNQRLYIDLDSSKRGVGVIVYHVKGDPDPQKATDIRKSDIQPIMFLSKLLLTGESHYWPTELEMAGLVWAIKKLRHLVDSTVKPVIIYTDHSAITSIAKQTSLSSLNTDKLNNHLIRASQYLAQFDINVRYKPEVDAMLVEAIKVLFMPERYNDQGAFNITLVEMGDELKDRLKQAYITDERWSKIWEEIKGKDSAPTAAFPDFCMHNDLIYLIDHDERERLVVPKTPEKEVFKLSHDSSNHQGFHHAFDRLTTSMYFDQNAAKRFREYIEHCPACQLNQTKRHRPYGELNPIHSTPVPFDTIAIDFVVGLPESTYRGKIVNALLNVMDKYSKRILIIPGKDTYTAKDWAIALLEALQAADWGILRQILSDRDSKFLSELWSGLFAYLGVKLLVSTAWHPQTDGALEKTNQTVEIALRYHVTENPDTPWPECIVPLQATLNNSINSTTGKTPTELMYSFKVKEPLSLIGETGLNPQVTNLVQARDLHRKQAQDLQTFASTWAKRRYNGKHKKLDLKEGDQVYLRLHHGYNLPGMGNQKLSNQQTGPFKIVKKVGSLAYRLELPRTMRIHPVISVAHLEPCPDPAKDPYNRP</sequence>
<dbReference type="Gene3D" id="1.10.340.70">
    <property type="match status" value="1"/>
</dbReference>
<evidence type="ECO:0000313" key="18">
    <source>
        <dbReference type="Proteomes" id="UP000192927"/>
    </source>
</evidence>
<dbReference type="SUPFAM" id="SSF56672">
    <property type="entry name" value="DNA/RNA polymerases"/>
    <property type="match status" value="1"/>
</dbReference>
<dbReference type="InterPro" id="IPR043128">
    <property type="entry name" value="Rev_trsase/Diguanyl_cyclase"/>
</dbReference>
<evidence type="ECO:0000256" key="4">
    <source>
        <dbReference type="ARBA" id="ARBA00022722"/>
    </source>
</evidence>
<dbReference type="InterPro" id="IPR041588">
    <property type="entry name" value="Integrase_H2C2"/>
</dbReference>
<evidence type="ECO:0000256" key="10">
    <source>
        <dbReference type="ARBA" id="ARBA00022884"/>
    </source>
</evidence>
<name>A0A1W5DDK7_9LECA</name>
<dbReference type="EMBL" id="FWEW01003819">
    <property type="protein sequence ID" value="SLM41273.1"/>
    <property type="molecule type" value="Genomic_DNA"/>
</dbReference>
<evidence type="ECO:0000256" key="13">
    <source>
        <dbReference type="ARBA" id="ARBA00022932"/>
    </source>
</evidence>
<dbReference type="InterPro" id="IPR000477">
    <property type="entry name" value="RT_dom"/>
</dbReference>
<dbReference type="GO" id="GO:0046872">
    <property type="term" value="F:metal ion binding"/>
    <property type="evidence" value="ECO:0007669"/>
    <property type="project" value="UniProtKB-KW"/>
</dbReference>
<dbReference type="Gene3D" id="3.30.420.10">
    <property type="entry name" value="Ribonuclease H-like superfamily/Ribonuclease H"/>
    <property type="match status" value="1"/>
</dbReference>
<evidence type="ECO:0000313" key="17">
    <source>
        <dbReference type="EMBL" id="SLM41273.1"/>
    </source>
</evidence>
<dbReference type="Gene3D" id="3.10.10.10">
    <property type="entry name" value="HIV Type 1 Reverse Transcriptase, subunit A, domain 1"/>
    <property type="match status" value="1"/>
</dbReference>
<evidence type="ECO:0000256" key="5">
    <source>
        <dbReference type="ARBA" id="ARBA00022723"/>
    </source>
</evidence>
<evidence type="ECO:0000256" key="3">
    <source>
        <dbReference type="ARBA" id="ARBA00022695"/>
    </source>
</evidence>
<dbReference type="InterPro" id="IPR043502">
    <property type="entry name" value="DNA/RNA_pol_sf"/>
</dbReference>
<dbReference type="Gene3D" id="3.30.70.270">
    <property type="match status" value="2"/>
</dbReference>